<evidence type="ECO:0000313" key="6">
    <source>
        <dbReference type="Proteomes" id="UP000223913"/>
    </source>
</evidence>
<dbReference type="Proteomes" id="UP000223913">
    <property type="component" value="Unassembled WGS sequence"/>
</dbReference>
<keyword evidence="3" id="KW-0804">Transcription</keyword>
<dbReference type="InterPro" id="IPR018062">
    <property type="entry name" value="HTH_AraC-typ_CS"/>
</dbReference>
<accession>A0A2D0N8W6</accession>
<dbReference type="PRINTS" id="PR00032">
    <property type="entry name" value="HTHARAC"/>
</dbReference>
<dbReference type="SMART" id="SM00342">
    <property type="entry name" value="HTH_ARAC"/>
    <property type="match status" value="1"/>
</dbReference>
<dbReference type="GO" id="GO:0003700">
    <property type="term" value="F:DNA-binding transcription factor activity"/>
    <property type="evidence" value="ECO:0007669"/>
    <property type="project" value="InterPro"/>
</dbReference>
<keyword evidence="1" id="KW-0805">Transcription regulation</keyword>
<evidence type="ECO:0000256" key="1">
    <source>
        <dbReference type="ARBA" id="ARBA00023015"/>
    </source>
</evidence>
<dbReference type="GO" id="GO:0043565">
    <property type="term" value="F:sequence-specific DNA binding"/>
    <property type="evidence" value="ECO:0007669"/>
    <property type="project" value="InterPro"/>
</dbReference>
<name>A0A2D0N8W6_FLAN2</name>
<reference evidence="5 6" key="1">
    <citation type="submission" date="2017-10" db="EMBL/GenBank/DDBJ databases">
        <title>The draft genome sequence of Lewinella nigricans NBRC 102662.</title>
        <authorList>
            <person name="Wang K."/>
        </authorList>
    </citation>
    <scope>NUCLEOTIDE SEQUENCE [LARGE SCALE GENOMIC DNA]</scope>
    <source>
        <strain evidence="5 6">NBRC 102662</strain>
    </source>
</reference>
<dbReference type="InterPro" id="IPR009057">
    <property type="entry name" value="Homeodomain-like_sf"/>
</dbReference>
<dbReference type="Gene3D" id="1.10.10.60">
    <property type="entry name" value="Homeodomain-like"/>
    <property type="match status" value="2"/>
</dbReference>
<dbReference type="InterPro" id="IPR020449">
    <property type="entry name" value="Tscrpt_reg_AraC-type_HTH"/>
</dbReference>
<dbReference type="InterPro" id="IPR014710">
    <property type="entry name" value="RmlC-like_jellyroll"/>
</dbReference>
<dbReference type="PROSITE" id="PS00041">
    <property type="entry name" value="HTH_ARAC_FAMILY_1"/>
    <property type="match status" value="1"/>
</dbReference>
<gene>
    <name evidence="5" type="ORF">CRP01_18010</name>
</gene>
<sequence length="289" mass="33304">MHPILEKVQPTSRQSFAIKEEILPYIRIGWHFHPEYELTLFTHSTGRRLTGDHIGNFGPGDLLLIGPNLPHYMRNDELYYEERPDHYIRAIVVHFAEDFLGADFFSRPELWEIRKLLAQSARGLHMHGAVQAAVAPLMESLLAQDGYERLRTLLDILQLIAQSDERSALASVGYENAIPEKDARRINIVYDYLFQHFAEDVSLGEVAALVRMNPSAFCKFLKKRSGKTFSQLLNELRIGHACKLLLEERLPVSEVCYRCGYNSLSYFNRKFKAATGYSPLRYQQKVWSV</sequence>
<dbReference type="PANTHER" id="PTHR43280">
    <property type="entry name" value="ARAC-FAMILY TRANSCRIPTIONAL REGULATOR"/>
    <property type="match status" value="1"/>
</dbReference>
<evidence type="ECO:0000256" key="3">
    <source>
        <dbReference type="ARBA" id="ARBA00023163"/>
    </source>
</evidence>
<dbReference type="AlphaFoldDB" id="A0A2D0N8W6"/>
<protein>
    <submittedName>
        <fullName evidence="5">AraC family transcriptional regulator</fullName>
    </submittedName>
</protein>
<proteinExistence type="predicted"/>
<feature type="domain" description="HTH araC/xylS-type" evidence="4">
    <location>
        <begin position="187"/>
        <end position="285"/>
    </location>
</feature>
<dbReference type="SUPFAM" id="SSF51182">
    <property type="entry name" value="RmlC-like cupins"/>
    <property type="match status" value="1"/>
</dbReference>
<comment type="caution">
    <text evidence="5">The sequence shown here is derived from an EMBL/GenBank/DDBJ whole genome shotgun (WGS) entry which is preliminary data.</text>
</comment>
<dbReference type="RefSeq" id="WP_099151472.1">
    <property type="nucleotide sequence ID" value="NZ_PDUD01000023.1"/>
</dbReference>
<keyword evidence="2" id="KW-0238">DNA-binding</keyword>
<organism evidence="5 6">
    <name type="scientific">Flavilitoribacter nigricans (strain ATCC 23147 / DSM 23189 / NBRC 102662 / NCIMB 1420 / SS-2)</name>
    <name type="common">Lewinella nigricans</name>
    <dbReference type="NCBI Taxonomy" id="1122177"/>
    <lineage>
        <taxon>Bacteria</taxon>
        <taxon>Pseudomonadati</taxon>
        <taxon>Bacteroidota</taxon>
        <taxon>Saprospiria</taxon>
        <taxon>Saprospirales</taxon>
        <taxon>Lewinellaceae</taxon>
        <taxon>Flavilitoribacter</taxon>
    </lineage>
</organism>
<dbReference type="CDD" id="cd06976">
    <property type="entry name" value="cupin_MtlR-like_N"/>
    <property type="match status" value="1"/>
</dbReference>
<evidence type="ECO:0000259" key="4">
    <source>
        <dbReference type="PROSITE" id="PS01124"/>
    </source>
</evidence>
<dbReference type="Pfam" id="PF12833">
    <property type="entry name" value="HTH_18"/>
    <property type="match status" value="1"/>
</dbReference>
<dbReference type="Gene3D" id="2.60.120.10">
    <property type="entry name" value="Jelly Rolls"/>
    <property type="match status" value="1"/>
</dbReference>
<dbReference type="OrthoDB" id="792101at2"/>
<dbReference type="PROSITE" id="PS01124">
    <property type="entry name" value="HTH_ARAC_FAMILY_2"/>
    <property type="match status" value="1"/>
</dbReference>
<dbReference type="EMBL" id="PDUD01000023">
    <property type="protein sequence ID" value="PHN04927.1"/>
    <property type="molecule type" value="Genomic_DNA"/>
</dbReference>
<dbReference type="SUPFAM" id="SSF46689">
    <property type="entry name" value="Homeodomain-like"/>
    <property type="match status" value="2"/>
</dbReference>
<keyword evidence="6" id="KW-1185">Reference proteome</keyword>
<dbReference type="InterPro" id="IPR011051">
    <property type="entry name" value="RmlC_Cupin_sf"/>
</dbReference>
<dbReference type="InterPro" id="IPR018060">
    <property type="entry name" value="HTH_AraC"/>
</dbReference>
<evidence type="ECO:0000256" key="2">
    <source>
        <dbReference type="ARBA" id="ARBA00023125"/>
    </source>
</evidence>
<dbReference type="PANTHER" id="PTHR43280:SF27">
    <property type="entry name" value="TRANSCRIPTIONAL REGULATOR MTLR"/>
    <property type="match status" value="1"/>
</dbReference>
<evidence type="ECO:0000313" key="5">
    <source>
        <dbReference type="EMBL" id="PHN04927.1"/>
    </source>
</evidence>